<evidence type="ECO:0000256" key="2">
    <source>
        <dbReference type="ARBA" id="ARBA00022723"/>
    </source>
</evidence>
<keyword evidence="7" id="KW-1185">Reference proteome</keyword>
<dbReference type="GO" id="GO:0046872">
    <property type="term" value="F:metal ion binding"/>
    <property type="evidence" value="ECO:0007669"/>
    <property type="project" value="UniProtKB-KW"/>
</dbReference>
<keyword evidence="2" id="KW-0479">Metal-binding</keyword>
<dbReference type="Gene3D" id="2.102.10.10">
    <property type="entry name" value="Rieske [2Fe-2S] iron-sulphur domain"/>
    <property type="match status" value="1"/>
</dbReference>
<dbReference type="Proteomes" id="UP000561011">
    <property type="component" value="Unassembled WGS sequence"/>
</dbReference>
<organism evidence="6 7">
    <name type="scientific">Sanguibacter inulinus</name>
    <dbReference type="NCBI Taxonomy" id="60922"/>
    <lineage>
        <taxon>Bacteria</taxon>
        <taxon>Bacillati</taxon>
        <taxon>Actinomycetota</taxon>
        <taxon>Actinomycetes</taxon>
        <taxon>Micrococcales</taxon>
        <taxon>Sanguibacteraceae</taxon>
        <taxon>Sanguibacter</taxon>
    </lineage>
</organism>
<reference evidence="6 7" key="1">
    <citation type="submission" date="2020-07" db="EMBL/GenBank/DDBJ databases">
        <title>MOT database genomes.</title>
        <authorList>
            <person name="Joseph S."/>
            <person name="Aduse-Opoku J."/>
            <person name="Hashim A."/>
            <person name="Wade W."/>
            <person name="Curtis M."/>
        </authorList>
    </citation>
    <scope>NUCLEOTIDE SEQUENCE [LARGE SCALE GENOMIC DNA]</scope>
    <source>
        <strain evidence="6 7">DSM 100099</strain>
    </source>
</reference>
<feature type="domain" description="Rieske" evidence="5">
    <location>
        <begin position="4"/>
        <end position="104"/>
    </location>
</feature>
<dbReference type="SUPFAM" id="SSF50022">
    <property type="entry name" value="ISP domain"/>
    <property type="match status" value="1"/>
</dbReference>
<protein>
    <submittedName>
        <fullName evidence="6">Non-heme iron oxygenase ferredoxin subunit</fullName>
    </submittedName>
</protein>
<dbReference type="GO" id="GO:0016705">
    <property type="term" value="F:oxidoreductase activity, acting on paired donors, with incorporation or reduction of molecular oxygen"/>
    <property type="evidence" value="ECO:0007669"/>
    <property type="project" value="UniProtKB-ARBA"/>
</dbReference>
<accession>A0A853ESG8</accession>
<dbReference type="InterPro" id="IPR017941">
    <property type="entry name" value="Rieske_2Fe-2S"/>
</dbReference>
<name>A0A853ESG8_9MICO</name>
<comment type="caution">
    <text evidence="6">The sequence shown here is derived from an EMBL/GenBank/DDBJ whole genome shotgun (WGS) entry which is preliminary data.</text>
</comment>
<evidence type="ECO:0000259" key="5">
    <source>
        <dbReference type="PROSITE" id="PS51296"/>
    </source>
</evidence>
<dbReference type="PANTHER" id="PTHR21496:SF23">
    <property type="entry name" value="3-PHENYLPROPIONATE_CINNAMIC ACID DIOXYGENASE FERREDOXIN SUBUNIT"/>
    <property type="match status" value="1"/>
</dbReference>
<dbReference type="InterPro" id="IPR036922">
    <property type="entry name" value="Rieske_2Fe-2S_sf"/>
</dbReference>
<keyword evidence="1" id="KW-0001">2Fe-2S</keyword>
<dbReference type="PANTHER" id="PTHR21496">
    <property type="entry name" value="FERREDOXIN-RELATED"/>
    <property type="match status" value="1"/>
</dbReference>
<dbReference type="RefSeq" id="WP_056133796.1">
    <property type="nucleotide sequence ID" value="NZ_JACBYE010000014.1"/>
</dbReference>
<dbReference type="CDD" id="cd03528">
    <property type="entry name" value="Rieske_RO_ferredoxin"/>
    <property type="match status" value="1"/>
</dbReference>
<dbReference type="PROSITE" id="PS51296">
    <property type="entry name" value="RIESKE"/>
    <property type="match status" value="1"/>
</dbReference>
<dbReference type="AlphaFoldDB" id="A0A853ESG8"/>
<gene>
    <name evidence="6" type="ORF">HZZ10_07865</name>
</gene>
<proteinExistence type="predicted"/>
<evidence type="ECO:0000256" key="4">
    <source>
        <dbReference type="ARBA" id="ARBA00023014"/>
    </source>
</evidence>
<dbReference type="Pfam" id="PF00355">
    <property type="entry name" value="Rieske"/>
    <property type="match status" value="1"/>
</dbReference>
<keyword evidence="3" id="KW-0408">Iron</keyword>
<evidence type="ECO:0000256" key="1">
    <source>
        <dbReference type="ARBA" id="ARBA00022714"/>
    </source>
</evidence>
<evidence type="ECO:0000256" key="3">
    <source>
        <dbReference type="ARBA" id="ARBA00023004"/>
    </source>
</evidence>
<keyword evidence="4" id="KW-0411">Iron-sulfur</keyword>
<dbReference type="GO" id="GO:0004497">
    <property type="term" value="F:monooxygenase activity"/>
    <property type="evidence" value="ECO:0007669"/>
    <property type="project" value="UniProtKB-ARBA"/>
</dbReference>
<evidence type="ECO:0000313" key="6">
    <source>
        <dbReference type="EMBL" id="NYS93441.1"/>
    </source>
</evidence>
<evidence type="ECO:0000313" key="7">
    <source>
        <dbReference type="Proteomes" id="UP000561011"/>
    </source>
</evidence>
<dbReference type="GO" id="GO:0051537">
    <property type="term" value="F:2 iron, 2 sulfur cluster binding"/>
    <property type="evidence" value="ECO:0007669"/>
    <property type="project" value="UniProtKB-KW"/>
</dbReference>
<sequence length="113" mass="11760">MSAQLACLSQDVPPESALKVELEGASGTVDVAIVRDSDGELHAISDICSHGAVSLSDGEVEGCLIECWLHGSTFDLRTGAPTALPATRPVPVYPVTIDGERVLVDVDAPLTFS</sequence>
<dbReference type="EMBL" id="JACBYE010000014">
    <property type="protein sequence ID" value="NYS93441.1"/>
    <property type="molecule type" value="Genomic_DNA"/>
</dbReference>